<keyword evidence="6 8" id="KW-0460">Magnesium</keyword>
<dbReference type="Gene3D" id="3.40.1350.10">
    <property type="match status" value="1"/>
</dbReference>
<dbReference type="InterPro" id="IPR049125">
    <property type="entry name" value="FAN1-like_WH"/>
</dbReference>
<dbReference type="SMART" id="SM00990">
    <property type="entry name" value="VRR_NUC"/>
    <property type="match status" value="1"/>
</dbReference>
<comment type="caution">
    <text evidence="11">The sequence shown here is derived from an EMBL/GenBank/DDBJ whole genome shotgun (WGS) entry which is preliminary data.</text>
</comment>
<sequence length="761" mass="83285">MAHRVLDRALPRYGQLLTPKEVAALRNFTRLSLPARQLLARLLTRKWPQWVPMDNLGARYRELGVAEAQAAAAELAGTSVRSEVPGEGSDWSRYLAELPADQEDPSPWLLDTASETAASLLQTPLPTKEENLGRLLLQALPAAELRRMGRGLGMGNSKGGGQRGAKGKLLAQVCEAARQQRPLIAESTENSEAHLVSEALTLGRRLCLAPCPGRAALGVLSELFRLESCGAPEVSYVLFTTRWPDFPFKEPAPPLFQDRSSLDAFLDARALVAGLQDFQRPTLASAEEDAQRAEERLQKALALEGNAFEAAKFQDPFRRRFTAAWCYAEALHHAVLGSPAVGAHQALQLAKIRRLRLLLSCRLSPSKRGRWYAELAKELSRREGPRAALALSAAGLLEGAPQAPAPVDLTSDGASQEDCRLEALPRDARWDLARRCRALAKKCDGLGPRWRRALDQVADGGWLPELVVRLIEEEESAAGPIRNLSAGKLALPQVGAGHRRMFDGFLLEELTVEELAMQHYFSQEGGGFQCGVHCEGAILRDLFAILLFDQMFDCSVEGAFVSAFQDAPLDLGTEAFYPSRITSIERRLAEIANMLPGELAAEVTRKMIQHQGVRLRGVRWDRYEEGGVFLSDAPKPEDPEGPEAQDATKTPATRRLLCTSGEVPCGDRSLGACAGALGGRVLAAALRLLCEDYNSSGLPDLLLWCWHGGRGIRARFVEVKSERDTLARRQRLWLWTLRGAGAEAEVCHVRDGPVQELGIGA</sequence>
<dbReference type="Pfam" id="PF08774">
    <property type="entry name" value="VRR_NUC"/>
    <property type="match status" value="1"/>
</dbReference>
<dbReference type="GO" id="GO:0004528">
    <property type="term" value="F:phosphodiesterase I activity"/>
    <property type="evidence" value="ECO:0007669"/>
    <property type="project" value="UniProtKB-EC"/>
</dbReference>
<evidence type="ECO:0000256" key="4">
    <source>
        <dbReference type="ARBA" id="ARBA00022723"/>
    </source>
</evidence>
<evidence type="ECO:0000313" key="11">
    <source>
        <dbReference type="EMBL" id="CAJ1409537.1"/>
    </source>
</evidence>
<evidence type="ECO:0000256" key="6">
    <source>
        <dbReference type="ARBA" id="ARBA00022842"/>
    </source>
</evidence>
<organism evidence="11 12">
    <name type="scientific">Effrenium voratum</name>
    <dbReference type="NCBI Taxonomy" id="2562239"/>
    <lineage>
        <taxon>Eukaryota</taxon>
        <taxon>Sar</taxon>
        <taxon>Alveolata</taxon>
        <taxon>Dinophyceae</taxon>
        <taxon>Suessiales</taxon>
        <taxon>Symbiodiniaceae</taxon>
        <taxon>Effrenium</taxon>
    </lineage>
</organism>
<keyword evidence="8" id="KW-0539">Nucleus</keyword>
<dbReference type="EMBL" id="CAUJNA010003772">
    <property type="protein sequence ID" value="CAJ1409537.1"/>
    <property type="molecule type" value="Genomic_DNA"/>
</dbReference>
<proteinExistence type="inferred from homology"/>
<evidence type="ECO:0000256" key="9">
    <source>
        <dbReference type="SAM" id="MobiDB-lite"/>
    </source>
</evidence>
<evidence type="ECO:0000256" key="1">
    <source>
        <dbReference type="ARBA" id="ARBA00000983"/>
    </source>
</evidence>
<protein>
    <recommendedName>
        <fullName evidence="8">Fanconi-associated nuclease</fullName>
        <ecNumber evidence="8">3.1.4.1</ecNumber>
    </recommendedName>
</protein>
<dbReference type="EC" id="3.1.4.1" evidence="8"/>
<dbReference type="PANTHER" id="PTHR15749">
    <property type="entry name" value="FANCONI-ASSOCIATED NUCLEASE 1"/>
    <property type="match status" value="1"/>
</dbReference>
<dbReference type="GO" id="GO:0008409">
    <property type="term" value="F:5'-3' exonuclease activity"/>
    <property type="evidence" value="ECO:0007669"/>
    <property type="project" value="TreeGrafter"/>
</dbReference>
<keyword evidence="3 8" id="KW-0540">Nuclease</keyword>
<dbReference type="Proteomes" id="UP001178507">
    <property type="component" value="Unassembled WGS sequence"/>
</dbReference>
<comment type="cofactor">
    <cofactor evidence="8">
        <name>Mg(2+)</name>
        <dbReference type="ChEBI" id="CHEBI:18420"/>
    </cofactor>
    <cofactor evidence="8">
        <name>Mn(2+)</name>
        <dbReference type="ChEBI" id="CHEBI:29035"/>
    </cofactor>
</comment>
<evidence type="ECO:0000256" key="8">
    <source>
        <dbReference type="RuleBase" id="RU365033"/>
    </source>
</evidence>
<gene>
    <name evidence="11" type="ORF">EVOR1521_LOCUS30613</name>
</gene>
<dbReference type="Pfam" id="PF21315">
    <property type="entry name" value="FAN1_HTH"/>
    <property type="match status" value="1"/>
</dbReference>
<keyword evidence="4 8" id="KW-0479">Metal-binding</keyword>
<comment type="subcellular location">
    <subcellularLocation>
        <location evidence="8">Nucleus</location>
    </subcellularLocation>
</comment>
<keyword evidence="8" id="KW-0234">DNA repair</keyword>
<evidence type="ECO:0000256" key="2">
    <source>
        <dbReference type="ARBA" id="ARBA00005533"/>
    </source>
</evidence>
<keyword evidence="7 8" id="KW-0464">Manganese</keyword>
<comment type="catalytic activity">
    <reaction evidence="1 8">
        <text>Hydrolytically removes 5'-nucleotides successively from the 3'-hydroxy termini of 3'-hydroxy-terminated oligonucleotides.</text>
        <dbReference type="EC" id="3.1.4.1"/>
    </reaction>
</comment>
<dbReference type="PANTHER" id="PTHR15749:SF4">
    <property type="entry name" value="FANCONI-ASSOCIATED NUCLEASE 1"/>
    <property type="match status" value="1"/>
</dbReference>
<keyword evidence="12" id="KW-1185">Reference proteome</keyword>
<accession>A0AA36NJD9</accession>
<comment type="function">
    <text evidence="8">Nuclease required for the repair of DNA interstrand cross-links (ICL). Acts as a 5'-3' exonuclease that anchors at a cut end of DNA and cleaves DNA successively at every third nucleotide, allowing to excise an ICL from one strand through flanking incisions.</text>
</comment>
<dbReference type="GO" id="GO:0070336">
    <property type="term" value="F:flap-structured DNA binding"/>
    <property type="evidence" value="ECO:0007669"/>
    <property type="project" value="TreeGrafter"/>
</dbReference>
<evidence type="ECO:0000256" key="3">
    <source>
        <dbReference type="ARBA" id="ARBA00022722"/>
    </source>
</evidence>
<dbReference type="InterPro" id="IPR011856">
    <property type="entry name" value="tRNA_endonuc-like_dom_sf"/>
</dbReference>
<feature type="region of interest" description="Disordered" evidence="9">
    <location>
        <begin position="630"/>
        <end position="652"/>
    </location>
</feature>
<evidence type="ECO:0000313" key="12">
    <source>
        <dbReference type="Proteomes" id="UP001178507"/>
    </source>
</evidence>
<evidence type="ECO:0000256" key="5">
    <source>
        <dbReference type="ARBA" id="ARBA00022801"/>
    </source>
</evidence>
<dbReference type="InterPro" id="IPR014883">
    <property type="entry name" value="VRR_NUC"/>
</dbReference>
<keyword evidence="8" id="KW-0227">DNA damage</keyword>
<evidence type="ECO:0000256" key="7">
    <source>
        <dbReference type="ARBA" id="ARBA00023211"/>
    </source>
</evidence>
<keyword evidence="5 8" id="KW-0378">Hydrolase</keyword>
<feature type="domain" description="VRR-NUC" evidence="10">
    <location>
        <begin position="594"/>
        <end position="751"/>
    </location>
</feature>
<dbReference type="GO" id="GO:0017108">
    <property type="term" value="F:5'-flap endonuclease activity"/>
    <property type="evidence" value="ECO:0007669"/>
    <property type="project" value="TreeGrafter"/>
</dbReference>
<dbReference type="GO" id="GO:0046872">
    <property type="term" value="F:metal ion binding"/>
    <property type="evidence" value="ECO:0007669"/>
    <property type="project" value="UniProtKB-KW"/>
</dbReference>
<reference evidence="11" key="1">
    <citation type="submission" date="2023-08" db="EMBL/GenBank/DDBJ databases">
        <authorList>
            <person name="Chen Y."/>
            <person name="Shah S."/>
            <person name="Dougan E. K."/>
            <person name="Thang M."/>
            <person name="Chan C."/>
        </authorList>
    </citation>
    <scope>NUCLEOTIDE SEQUENCE</scope>
</reference>
<dbReference type="AlphaFoldDB" id="A0AA36NJD9"/>
<comment type="similarity">
    <text evidence="2 8">Belongs to the FAN1 family.</text>
</comment>
<dbReference type="GO" id="GO:0036297">
    <property type="term" value="P:interstrand cross-link repair"/>
    <property type="evidence" value="ECO:0007669"/>
    <property type="project" value="InterPro"/>
</dbReference>
<name>A0AA36NJD9_9DINO</name>
<evidence type="ECO:0000259" key="10">
    <source>
        <dbReference type="SMART" id="SM00990"/>
    </source>
</evidence>
<dbReference type="GO" id="GO:0005634">
    <property type="term" value="C:nucleus"/>
    <property type="evidence" value="ECO:0007669"/>
    <property type="project" value="UniProtKB-SubCell"/>
</dbReference>
<dbReference type="InterPro" id="IPR033315">
    <property type="entry name" value="Fan1-like"/>
</dbReference>